<organism evidence="6 7">
    <name type="scientific">Solanum verrucosum</name>
    <dbReference type="NCBI Taxonomy" id="315347"/>
    <lineage>
        <taxon>Eukaryota</taxon>
        <taxon>Viridiplantae</taxon>
        <taxon>Streptophyta</taxon>
        <taxon>Embryophyta</taxon>
        <taxon>Tracheophyta</taxon>
        <taxon>Spermatophyta</taxon>
        <taxon>Magnoliopsida</taxon>
        <taxon>eudicotyledons</taxon>
        <taxon>Gunneridae</taxon>
        <taxon>Pentapetalae</taxon>
        <taxon>asterids</taxon>
        <taxon>lamiids</taxon>
        <taxon>Solanales</taxon>
        <taxon>Solanaceae</taxon>
        <taxon>Solanoideae</taxon>
        <taxon>Solaneae</taxon>
        <taxon>Solanum</taxon>
    </lineage>
</organism>
<dbReference type="Pfam" id="PF03171">
    <property type="entry name" value="2OG-FeII_Oxy"/>
    <property type="match status" value="1"/>
</dbReference>
<dbReference type="InterPro" id="IPR044861">
    <property type="entry name" value="IPNS-like_FE2OG_OXY"/>
</dbReference>
<evidence type="ECO:0000313" key="7">
    <source>
        <dbReference type="Proteomes" id="UP001234989"/>
    </source>
</evidence>
<evidence type="ECO:0000313" key="6">
    <source>
        <dbReference type="EMBL" id="WMV55334.1"/>
    </source>
</evidence>
<keyword evidence="2" id="KW-0479">Metal-binding</keyword>
<dbReference type="GO" id="GO:0051213">
    <property type="term" value="F:dioxygenase activity"/>
    <property type="evidence" value="ECO:0007669"/>
    <property type="project" value="UniProtKB-ARBA"/>
</dbReference>
<evidence type="ECO:0000259" key="5">
    <source>
        <dbReference type="PROSITE" id="PS51471"/>
    </source>
</evidence>
<keyword evidence="4" id="KW-0408">Iron</keyword>
<feature type="domain" description="Fe2OG dioxygenase" evidence="5">
    <location>
        <begin position="45"/>
        <end position="146"/>
    </location>
</feature>
<name>A0AAF0V1D8_SOLVR</name>
<dbReference type="PANTHER" id="PTHR10209">
    <property type="entry name" value="OXIDOREDUCTASE, 2OG-FE II OXYGENASE FAMILY PROTEIN"/>
    <property type="match status" value="1"/>
</dbReference>
<dbReference type="Gene3D" id="2.60.120.330">
    <property type="entry name" value="B-lactam Antibiotic, Isopenicillin N Synthase, Chain"/>
    <property type="match status" value="1"/>
</dbReference>
<accession>A0AAF0V1D8</accession>
<reference evidence="6" key="1">
    <citation type="submission" date="2023-08" db="EMBL/GenBank/DDBJ databases">
        <title>A de novo genome assembly of Solanum verrucosum Schlechtendal, a Mexican diploid species geographically isolated from the other diploid A-genome species in potato relatives.</title>
        <authorList>
            <person name="Hosaka K."/>
        </authorList>
    </citation>
    <scope>NUCLEOTIDE SEQUENCE</scope>
    <source>
        <tissue evidence="6">Young leaves</tissue>
    </source>
</reference>
<dbReference type="InterPro" id="IPR005123">
    <property type="entry name" value="Oxoglu/Fe-dep_dioxygenase_dom"/>
</dbReference>
<dbReference type="PANTHER" id="PTHR10209:SF820">
    <property type="entry name" value="FERULOYL COA ORTHO-HYDROXYLASE 2-LIKE"/>
    <property type="match status" value="1"/>
</dbReference>
<dbReference type="EMBL" id="CP133622">
    <property type="protein sequence ID" value="WMV55334.1"/>
    <property type="molecule type" value="Genomic_DNA"/>
</dbReference>
<gene>
    <name evidence="6" type="ORF">MTR67_048719</name>
</gene>
<evidence type="ECO:0000256" key="4">
    <source>
        <dbReference type="ARBA" id="ARBA00023004"/>
    </source>
</evidence>
<comment type="similarity">
    <text evidence="1">Belongs to the iron/ascorbate-dependent oxidoreductase family.</text>
</comment>
<proteinExistence type="inferred from homology"/>
<dbReference type="SUPFAM" id="SSF51197">
    <property type="entry name" value="Clavaminate synthase-like"/>
    <property type="match status" value="1"/>
</dbReference>
<keyword evidence="3" id="KW-0560">Oxidoreductase</keyword>
<dbReference type="GO" id="GO:0046872">
    <property type="term" value="F:metal ion binding"/>
    <property type="evidence" value="ECO:0007669"/>
    <property type="project" value="UniProtKB-KW"/>
</dbReference>
<protein>
    <recommendedName>
        <fullName evidence="5">Fe2OG dioxygenase domain-containing protein</fullName>
    </recommendedName>
</protein>
<dbReference type="PROSITE" id="PS51471">
    <property type="entry name" value="FE2OG_OXY"/>
    <property type="match status" value="1"/>
</dbReference>
<sequence length="156" mass="17441">MFGERNQVLEYQKWAKPLAKKLLEVLLKGLNVNEIDESLEPLLMGTTSINIKYYPPCPNPSITIGSCRHCDMSCITLLFQDETGGLYVRGTKGNNWIHVTPIKGALAVNRGDSVQIMSNDRYKSIEHFVAVDLSTTRIFVLLFLNPSLDSVIGPFP</sequence>
<evidence type="ECO:0000256" key="3">
    <source>
        <dbReference type="ARBA" id="ARBA00023002"/>
    </source>
</evidence>
<evidence type="ECO:0000256" key="1">
    <source>
        <dbReference type="ARBA" id="ARBA00008056"/>
    </source>
</evidence>
<dbReference type="InterPro" id="IPR027443">
    <property type="entry name" value="IPNS-like_sf"/>
</dbReference>
<dbReference type="AlphaFoldDB" id="A0AAF0V1D8"/>
<evidence type="ECO:0000256" key="2">
    <source>
        <dbReference type="ARBA" id="ARBA00022723"/>
    </source>
</evidence>
<keyword evidence="7" id="KW-1185">Reference proteome</keyword>
<dbReference type="Proteomes" id="UP001234989">
    <property type="component" value="Chromosome 11"/>
</dbReference>